<sequence length="240" mass="26675">MATPHRNRVKPTAYPSLPFHSIRTCQLLSAIVVSGILFYFLRELAHGEYHLPWTFILLMTVSILTMLSLLITILLHFYHGLNPILNVVLNAALTLLWSLGFVLLAWWCRGTLAHVCNTNNWESDTGVSVCRMYKALFSFALLGLVMTLAALALDIRVMRRARVRGVFEPVDTRGGGAGKEGEAMGGEREMELCENPMAAARTRQRAGEGYAVPEEQFGYDDLAYQGAAGQVGRRSMEGRI</sequence>
<organism evidence="1 2">
    <name type="scientific">Pyrenophora teres f. teres</name>
    <dbReference type="NCBI Taxonomy" id="97479"/>
    <lineage>
        <taxon>Eukaryota</taxon>
        <taxon>Fungi</taxon>
        <taxon>Dikarya</taxon>
        <taxon>Ascomycota</taxon>
        <taxon>Pezizomycotina</taxon>
        <taxon>Dothideomycetes</taxon>
        <taxon>Pleosporomycetidae</taxon>
        <taxon>Pleosporales</taxon>
        <taxon>Pleosporineae</taxon>
        <taxon>Pleosporaceae</taxon>
        <taxon>Pyrenophora</taxon>
    </lineage>
</organism>
<evidence type="ECO:0000313" key="2">
    <source>
        <dbReference type="Proteomes" id="UP000472372"/>
    </source>
</evidence>
<dbReference type="PANTHER" id="PTHR39608">
    <property type="entry name" value="INTEGRAL MEMBRANE PROTEIN (AFU_ORTHOLOGUE AFUA_5G08640)"/>
    <property type="match status" value="1"/>
</dbReference>
<protein>
    <submittedName>
        <fullName evidence="1">MARVEL domain containing protein</fullName>
    </submittedName>
</protein>
<dbReference type="Proteomes" id="UP000472372">
    <property type="component" value="Chromosome 10"/>
</dbReference>
<dbReference type="PANTHER" id="PTHR39608:SF1">
    <property type="entry name" value="INTEGRAL MEMBRANE PROTEIN (AFU_ORTHOLOGUE AFUA_5G08640)"/>
    <property type="match status" value="1"/>
</dbReference>
<dbReference type="EMBL" id="HG992986">
    <property type="protein sequence ID" value="CAE7212775.1"/>
    <property type="molecule type" value="Genomic_DNA"/>
</dbReference>
<evidence type="ECO:0000313" key="1">
    <source>
        <dbReference type="EMBL" id="CAE7212775.1"/>
    </source>
</evidence>
<accession>A0A6S6WDS6</accession>
<dbReference type="AlphaFoldDB" id="A0A6S6WDS6"/>
<proteinExistence type="predicted"/>
<name>A0A6S6WDS6_9PLEO</name>
<gene>
    <name evidence="1" type="ORF">PTTW11_10347</name>
</gene>
<reference evidence="1" key="1">
    <citation type="submission" date="2021-02" db="EMBL/GenBank/DDBJ databases">
        <authorList>
            <person name="Syme A R."/>
            <person name="Syme A R."/>
            <person name="Moolhuijzen P."/>
        </authorList>
    </citation>
    <scope>NUCLEOTIDE SEQUENCE</scope>
    <source>
        <strain evidence="1">W1-1</strain>
    </source>
</reference>